<dbReference type="RefSeq" id="WP_264510964.1">
    <property type="nucleotide sequence ID" value="NZ_JAPDDR010000001.1"/>
</dbReference>
<feature type="region of interest" description="Disordered" evidence="1">
    <location>
        <begin position="62"/>
        <end position="91"/>
    </location>
</feature>
<comment type="caution">
    <text evidence="2">The sequence shown here is derived from an EMBL/GenBank/DDBJ whole genome shotgun (WGS) entry which is preliminary data.</text>
</comment>
<proteinExistence type="predicted"/>
<evidence type="ECO:0000256" key="1">
    <source>
        <dbReference type="SAM" id="MobiDB-lite"/>
    </source>
</evidence>
<protein>
    <submittedName>
        <fullName evidence="2">Uncharacterized protein</fullName>
    </submittedName>
</protein>
<reference evidence="2" key="1">
    <citation type="submission" date="2022-10" db="EMBL/GenBank/DDBJ databases">
        <title>Luteolibacter sp. GHJ8, whole genome shotgun sequencing project.</title>
        <authorList>
            <person name="Zhao G."/>
            <person name="Shen L."/>
        </authorList>
    </citation>
    <scope>NUCLEOTIDE SEQUENCE</scope>
    <source>
        <strain evidence="2">GHJ8</strain>
    </source>
</reference>
<feature type="compositionally biased region" description="Low complexity" evidence="1">
    <location>
        <begin position="68"/>
        <end position="78"/>
    </location>
</feature>
<gene>
    <name evidence="2" type="ORF">OJ996_02930</name>
</gene>
<sequence>MTAAIFTLPEPKTRAEEIQNDLATAALPVAVTYDLVTLPAWLAVGLAGRGIADLGCELGPNAVKDRGASGASGPVSGVTPTSAKPPSRKSK</sequence>
<name>A0ABT3FZ25_9BACT</name>
<dbReference type="EMBL" id="JAPDDR010000001">
    <property type="protein sequence ID" value="MCW1912511.1"/>
    <property type="molecule type" value="Genomic_DNA"/>
</dbReference>
<evidence type="ECO:0000313" key="3">
    <source>
        <dbReference type="Proteomes" id="UP001165653"/>
    </source>
</evidence>
<accession>A0ABT3FZ25</accession>
<dbReference type="Proteomes" id="UP001165653">
    <property type="component" value="Unassembled WGS sequence"/>
</dbReference>
<evidence type="ECO:0000313" key="2">
    <source>
        <dbReference type="EMBL" id="MCW1912511.1"/>
    </source>
</evidence>
<organism evidence="2 3">
    <name type="scientific">Luteolibacter rhizosphaerae</name>
    <dbReference type="NCBI Taxonomy" id="2989719"/>
    <lineage>
        <taxon>Bacteria</taxon>
        <taxon>Pseudomonadati</taxon>
        <taxon>Verrucomicrobiota</taxon>
        <taxon>Verrucomicrobiia</taxon>
        <taxon>Verrucomicrobiales</taxon>
        <taxon>Verrucomicrobiaceae</taxon>
        <taxon>Luteolibacter</taxon>
    </lineage>
</organism>
<keyword evidence="3" id="KW-1185">Reference proteome</keyword>